<dbReference type="Gene3D" id="3.40.50.720">
    <property type="entry name" value="NAD(P)-binding Rossmann-like Domain"/>
    <property type="match status" value="1"/>
</dbReference>
<feature type="binding site" evidence="9">
    <location>
        <begin position="15"/>
        <end position="21"/>
    </location>
    <ligand>
        <name>NAD(+)</name>
        <dbReference type="ChEBI" id="CHEBI:57540"/>
    </ligand>
</feature>
<dbReference type="GO" id="GO:0019752">
    <property type="term" value="P:carboxylic acid metabolic process"/>
    <property type="evidence" value="ECO:0007669"/>
    <property type="project" value="InterPro"/>
</dbReference>
<gene>
    <name evidence="13" type="ORF">LMXM_33_0150</name>
</gene>
<dbReference type="OrthoDB" id="4069699at2759"/>
<organism evidence="13 14">
    <name type="scientific">Leishmania mexicana (strain MHOM/GT/2001/U1103)</name>
    <dbReference type="NCBI Taxonomy" id="929439"/>
    <lineage>
        <taxon>Eukaryota</taxon>
        <taxon>Discoba</taxon>
        <taxon>Euglenozoa</taxon>
        <taxon>Kinetoplastea</taxon>
        <taxon>Metakinetoplastina</taxon>
        <taxon>Trypanosomatida</taxon>
        <taxon>Trypanosomatidae</taxon>
        <taxon>Leishmaniinae</taxon>
        <taxon>Leishmania</taxon>
    </lineage>
</organism>
<feature type="binding site" evidence="9">
    <location>
        <position position="100"/>
    </location>
    <ligand>
        <name>NAD(+)</name>
        <dbReference type="ChEBI" id="CHEBI:57540"/>
    </ligand>
</feature>
<comment type="subunit">
    <text evidence="2">Homodimer.</text>
</comment>
<dbReference type="SUPFAM" id="SSF56327">
    <property type="entry name" value="LDH C-terminal domain-like"/>
    <property type="match status" value="1"/>
</dbReference>
<dbReference type="OMA" id="PRLPGMQ"/>
<evidence type="ECO:0000259" key="11">
    <source>
        <dbReference type="Pfam" id="PF00056"/>
    </source>
</evidence>
<dbReference type="EC" id="1.1.1.37" evidence="3"/>
<dbReference type="GO" id="GO:0006099">
    <property type="term" value="P:tricarboxylic acid cycle"/>
    <property type="evidence" value="ECO:0007669"/>
    <property type="project" value="UniProtKB-KW"/>
</dbReference>
<evidence type="ECO:0000256" key="6">
    <source>
        <dbReference type="ARBA" id="ARBA00023027"/>
    </source>
</evidence>
<reference evidence="13 14" key="1">
    <citation type="journal article" date="2011" name="Genome Res.">
        <title>Chromosome and gene copy number variation allow major structural change between species and strains of Leishmania.</title>
        <authorList>
            <person name="Rogers M.B."/>
            <person name="Hilley J.D."/>
            <person name="Dickens N.J."/>
            <person name="Wilkes J."/>
            <person name="Bates P.A."/>
            <person name="Depledge D.P."/>
            <person name="Harris D."/>
            <person name="Her Y."/>
            <person name="Herzyk P."/>
            <person name="Imamura H."/>
            <person name="Otto T.D."/>
            <person name="Sanders M."/>
            <person name="Seeger K."/>
            <person name="Dujardin J.C."/>
            <person name="Berriman M."/>
            <person name="Smith D.F."/>
            <person name="Hertz-Fowler C."/>
            <person name="Mottram J.C."/>
        </authorList>
    </citation>
    <scope>NUCLEOTIDE SEQUENCE [LARGE SCALE GENOMIC DNA]</scope>
    <source>
        <strain evidence="13 14">MHOM/GT/2001/U1103</strain>
    </source>
</reference>
<dbReference type="InterPro" id="IPR036291">
    <property type="entry name" value="NAD(P)-bd_dom_sf"/>
</dbReference>
<dbReference type="InterPro" id="IPR022383">
    <property type="entry name" value="Lactate/malate_DH_C"/>
</dbReference>
<evidence type="ECO:0000256" key="7">
    <source>
        <dbReference type="ARBA" id="ARBA00048313"/>
    </source>
</evidence>
<accession>E9B4I2</accession>
<dbReference type="GO" id="GO:0005737">
    <property type="term" value="C:cytoplasm"/>
    <property type="evidence" value="ECO:0007669"/>
    <property type="project" value="UniProtKB-ARBA"/>
</dbReference>
<dbReference type="AlphaFoldDB" id="E9B4I2"/>
<feature type="domain" description="Lactate/malate dehydrogenase N-terminal" evidence="11">
    <location>
        <begin position="10"/>
        <end position="151"/>
    </location>
</feature>
<dbReference type="GO" id="GO:0030060">
    <property type="term" value="F:L-malate dehydrogenase (NAD+) activity"/>
    <property type="evidence" value="ECO:0007669"/>
    <property type="project" value="UniProtKB-EC"/>
</dbReference>
<evidence type="ECO:0000256" key="9">
    <source>
        <dbReference type="PIRSR" id="PIRSR000102-3"/>
    </source>
</evidence>
<comment type="similarity">
    <text evidence="1">Belongs to the LDH/MDH superfamily. MDH type 1 family.</text>
</comment>
<evidence type="ECO:0000256" key="10">
    <source>
        <dbReference type="RuleBase" id="RU003369"/>
    </source>
</evidence>
<dbReference type="VEuPathDB" id="TriTrypDB:LmxM.33.0150"/>
<dbReference type="PhylomeDB" id="E9B4I2"/>
<dbReference type="Pfam" id="PF00056">
    <property type="entry name" value="Ldh_1_N"/>
    <property type="match status" value="1"/>
</dbReference>
<dbReference type="FunFam" id="3.90.110.10:FF:000009">
    <property type="entry name" value="Malate dehydrogenase"/>
    <property type="match status" value="1"/>
</dbReference>
<name>E9B4I2_LEIMU</name>
<dbReference type="InterPro" id="IPR015955">
    <property type="entry name" value="Lactate_DH/Glyco_Ohase_4_C"/>
</dbReference>
<feature type="domain" description="Lactate/malate dehydrogenase C-terminal" evidence="12">
    <location>
        <begin position="155"/>
        <end position="316"/>
    </location>
</feature>
<evidence type="ECO:0000256" key="8">
    <source>
        <dbReference type="PIRSR" id="PIRSR000102-1"/>
    </source>
</evidence>
<keyword evidence="14" id="KW-1185">Reference proteome</keyword>
<dbReference type="RefSeq" id="XP_003878599.1">
    <property type="nucleotide sequence ID" value="XM_003878550.1"/>
</dbReference>
<comment type="catalytic activity">
    <reaction evidence="7">
        <text>(S)-malate + NAD(+) = oxaloacetate + NADH + H(+)</text>
        <dbReference type="Rhea" id="RHEA:21432"/>
        <dbReference type="ChEBI" id="CHEBI:15378"/>
        <dbReference type="ChEBI" id="CHEBI:15589"/>
        <dbReference type="ChEBI" id="CHEBI:16452"/>
        <dbReference type="ChEBI" id="CHEBI:57540"/>
        <dbReference type="ChEBI" id="CHEBI:57945"/>
        <dbReference type="EC" id="1.1.1.37"/>
    </reaction>
</comment>
<dbReference type="KEGG" id="lmi:LMXM_33_0150"/>
<feature type="binding site" evidence="9">
    <location>
        <position position="41"/>
    </location>
    <ligand>
        <name>NAD(+)</name>
        <dbReference type="ChEBI" id="CHEBI:57540"/>
    </ligand>
</feature>
<dbReference type="PIRSF" id="PIRSF000102">
    <property type="entry name" value="Lac_mal_DH"/>
    <property type="match status" value="1"/>
</dbReference>
<keyword evidence="6 9" id="KW-0520">NAD</keyword>
<dbReference type="InterPro" id="IPR001557">
    <property type="entry name" value="L-lactate/malate_DH"/>
</dbReference>
<dbReference type="PANTHER" id="PTHR11540:SF16">
    <property type="entry name" value="MALATE DEHYDROGENASE, MITOCHONDRIAL"/>
    <property type="match status" value="1"/>
</dbReference>
<evidence type="ECO:0000256" key="4">
    <source>
        <dbReference type="ARBA" id="ARBA00022532"/>
    </source>
</evidence>
<evidence type="ECO:0000313" key="13">
    <source>
        <dbReference type="EMBL" id="CBZ30151.1"/>
    </source>
</evidence>
<feature type="binding site" evidence="9">
    <location>
        <position position="232"/>
    </location>
    <ligand>
        <name>NAD(+)</name>
        <dbReference type="ChEBI" id="CHEBI:57540"/>
    </ligand>
</feature>
<evidence type="ECO:0000256" key="1">
    <source>
        <dbReference type="ARBA" id="ARBA00008824"/>
    </source>
</evidence>
<dbReference type="InterPro" id="IPR010097">
    <property type="entry name" value="Malate_DH_type1"/>
</dbReference>
<evidence type="ECO:0000256" key="3">
    <source>
        <dbReference type="ARBA" id="ARBA00012995"/>
    </source>
</evidence>
<dbReference type="InterPro" id="IPR001236">
    <property type="entry name" value="Lactate/malate_DH_N"/>
</dbReference>
<dbReference type="GO" id="GO:0070013">
    <property type="term" value="C:intracellular organelle lumen"/>
    <property type="evidence" value="ECO:0007669"/>
    <property type="project" value="UniProtKB-ARBA"/>
</dbReference>
<dbReference type="Gene3D" id="3.90.110.10">
    <property type="entry name" value="Lactate dehydrogenase/glycoside hydrolase, family 4, C-terminal"/>
    <property type="match status" value="1"/>
</dbReference>
<dbReference type="FunFam" id="3.40.50.720:FF:000268">
    <property type="entry name" value="Malate dehydrogenase"/>
    <property type="match status" value="1"/>
</dbReference>
<feature type="active site" description="Proton acceptor" evidence="8">
    <location>
        <position position="183"/>
    </location>
</feature>
<dbReference type="Pfam" id="PF02866">
    <property type="entry name" value="Ldh_1_C"/>
    <property type="match status" value="1"/>
</dbReference>
<dbReference type="CDD" id="cd01337">
    <property type="entry name" value="MDH_glyoxysomal_mitochondrial"/>
    <property type="match status" value="1"/>
</dbReference>
<evidence type="ECO:0000313" key="14">
    <source>
        <dbReference type="Proteomes" id="UP000007259"/>
    </source>
</evidence>
<dbReference type="Proteomes" id="UP000007259">
    <property type="component" value="Chromosome 33"/>
</dbReference>
<feature type="binding site" evidence="9">
    <location>
        <begin position="123"/>
        <end position="125"/>
    </location>
    <ligand>
        <name>NAD(+)</name>
        <dbReference type="ChEBI" id="CHEBI:57540"/>
    </ligand>
</feature>
<evidence type="ECO:0000259" key="12">
    <source>
        <dbReference type="Pfam" id="PF02866"/>
    </source>
</evidence>
<evidence type="ECO:0000256" key="5">
    <source>
        <dbReference type="ARBA" id="ARBA00023002"/>
    </source>
</evidence>
<keyword evidence="4" id="KW-0816">Tricarboxylic acid cycle</keyword>
<protein>
    <recommendedName>
        <fullName evidence="3">malate dehydrogenase</fullName>
        <ecNumber evidence="3">1.1.1.37</ecNumber>
    </recommendedName>
</protein>
<dbReference type="EMBL" id="FR799586">
    <property type="protein sequence ID" value="CBZ30151.1"/>
    <property type="molecule type" value="Genomic_DNA"/>
</dbReference>
<sequence>MKQSTLIRFKVTVLGASGAIGQPLALALVQNKRVSELALYDIVQPRGVAVDLSHFPRKVKVTGYPTKWIHKALDGADLVLMSAGMPRRPGMTHDDLFNTNALTVNELSAAVARHAPKSVLAIISNPLNSMVPVAAETLQRAGVYDPRKLFGIISLNMMRARKMLGDFTGQDPEMLDVPVIGGHSGQTIVPLFSHSGVELKQEQVEYLTHRVRVGGDDVVKAKEGRGSSSLSMAFAAAEWTDGVLRAMDGEKTLLHCSFVESPLFADKCRFFGSTVEVSKEGIERVLPLPSLNEYEEEQLDRCLPDLEKNIRKGLLFVAENAATSTPSAALP</sequence>
<evidence type="ECO:0000256" key="2">
    <source>
        <dbReference type="ARBA" id="ARBA00011738"/>
    </source>
</evidence>
<keyword evidence="5 10" id="KW-0560">Oxidoreductase</keyword>
<dbReference type="GeneID" id="13452204"/>
<dbReference type="PANTHER" id="PTHR11540">
    <property type="entry name" value="MALATE AND LACTATE DEHYDROGENASE"/>
    <property type="match status" value="1"/>
</dbReference>
<dbReference type="NCBIfam" id="TIGR01772">
    <property type="entry name" value="MDH_euk_gproteo"/>
    <property type="match status" value="1"/>
</dbReference>
<dbReference type="SUPFAM" id="SSF51735">
    <property type="entry name" value="NAD(P)-binding Rossmann-fold domains"/>
    <property type="match status" value="1"/>
</dbReference>
<proteinExistence type="inferred from homology"/>